<dbReference type="SUPFAM" id="SSF55729">
    <property type="entry name" value="Acyl-CoA N-acyltransferases (Nat)"/>
    <property type="match status" value="1"/>
</dbReference>
<dbReference type="EMBL" id="BMLN01000015">
    <property type="protein sequence ID" value="GGO08426.1"/>
    <property type="molecule type" value="Genomic_DNA"/>
</dbReference>
<proteinExistence type="predicted"/>
<comment type="caution">
    <text evidence="2">The sequence shown here is derived from an EMBL/GenBank/DDBJ whole genome shotgun (WGS) entry which is preliminary data.</text>
</comment>
<name>A0ABQ2LAD3_9BACL</name>
<sequence length="238" mass="26996">MMKPTKKGVTTIPLSDNELMQIQAETLYVLNDNKIISINEPQQQTNTPLLFLGKTRTTTFKYFNTAIPQSLIEEVNQLLQQDLNIVLLCNTLSTYKTPENIWIGPAYSIPELDFPIEDKGIQIITESNRHYLTPYFNNVNEEYEYRSPVIAFVDQGHAVSVCCSARKSDKAIEASLYTIEAYRGKGIAARLVAYWSTYIRNLGYIPLYSTSWDNLHSQGVAQKLGFIQYGVDFSISGK</sequence>
<dbReference type="Proteomes" id="UP000606653">
    <property type="component" value="Unassembled WGS sequence"/>
</dbReference>
<feature type="domain" description="N-acetyltransferase" evidence="1">
    <location>
        <begin position="107"/>
        <end position="238"/>
    </location>
</feature>
<protein>
    <recommendedName>
        <fullName evidence="1">N-acetyltransferase domain-containing protein</fullName>
    </recommendedName>
</protein>
<evidence type="ECO:0000259" key="1">
    <source>
        <dbReference type="PROSITE" id="PS51186"/>
    </source>
</evidence>
<dbReference type="CDD" id="cd04301">
    <property type="entry name" value="NAT_SF"/>
    <property type="match status" value="1"/>
</dbReference>
<reference evidence="3" key="1">
    <citation type="journal article" date="2019" name="Int. J. Syst. Evol. Microbiol.">
        <title>The Global Catalogue of Microorganisms (GCM) 10K type strain sequencing project: providing services to taxonomists for standard genome sequencing and annotation.</title>
        <authorList>
            <consortium name="The Broad Institute Genomics Platform"/>
            <consortium name="The Broad Institute Genome Sequencing Center for Infectious Disease"/>
            <person name="Wu L."/>
            <person name="Ma J."/>
        </authorList>
    </citation>
    <scope>NUCLEOTIDE SEQUENCE [LARGE SCALE GENOMIC DNA]</scope>
    <source>
        <strain evidence="3">CGMCC 1.6964</strain>
    </source>
</reference>
<dbReference type="Pfam" id="PF12746">
    <property type="entry name" value="GNAT_acetyltran"/>
    <property type="match status" value="1"/>
</dbReference>
<dbReference type="InterPro" id="IPR027365">
    <property type="entry name" value="GNAT_acetyltra_YdfB-like"/>
</dbReference>
<evidence type="ECO:0000313" key="2">
    <source>
        <dbReference type="EMBL" id="GGO08426.1"/>
    </source>
</evidence>
<evidence type="ECO:0000313" key="3">
    <source>
        <dbReference type="Proteomes" id="UP000606653"/>
    </source>
</evidence>
<keyword evidence="3" id="KW-1185">Reference proteome</keyword>
<gene>
    <name evidence="2" type="ORF">GCM10010969_37900</name>
</gene>
<dbReference type="InterPro" id="IPR000182">
    <property type="entry name" value="GNAT_dom"/>
</dbReference>
<organism evidence="2 3">
    <name type="scientific">Saccharibacillus kuerlensis</name>
    <dbReference type="NCBI Taxonomy" id="459527"/>
    <lineage>
        <taxon>Bacteria</taxon>
        <taxon>Bacillati</taxon>
        <taxon>Bacillota</taxon>
        <taxon>Bacilli</taxon>
        <taxon>Bacillales</taxon>
        <taxon>Paenibacillaceae</taxon>
        <taxon>Saccharibacillus</taxon>
    </lineage>
</organism>
<accession>A0ABQ2LAD3</accession>
<dbReference type="Gene3D" id="3.40.630.30">
    <property type="match status" value="1"/>
</dbReference>
<dbReference type="InterPro" id="IPR016181">
    <property type="entry name" value="Acyl_CoA_acyltransferase"/>
</dbReference>
<dbReference type="PROSITE" id="PS51186">
    <property type="entry name" value="GNAT"/>
    <property type="match status" value="1"/>
</dbReference>